<evidence type="ECO:0000256" key="4">
    <source>
        <dbReference type="ARBA" id="ARBA00022593"/>
    </source>
</evidence>
<evidence type="ECO:0000256" key="8">
    <source>
        <dbReference type="ARBA" id="ARBA00022927"/>
    </source>
</evidence>
<dbReference type="InterPro" id="IPR050168">
    <property type="entry name" value="AAA_ATPase_domain"/>
</dbReference>
<dbReference type="GO" id="GO:0005778">
    <property type="term" value="C:peroxisomal membrane"/>
    <property type="evidence" value="ECO:0007669"/>
    <property type="project" value="TreeGrafter"/>
</dbReference>
<dbReference type="GO" id="GO:0016887">
    <property type="term" value="F:ATP hydrolysis activity"/>
    <property type="evidence" value="ECO:0007669"/>
    <property type="project" value="InterPro"/>
</dbReference>
<comment type="subcellular location">
    <subcellularLocation>
        <location evidence="1">Membrane</location>
    </subcellularLocation>
</comment>
<dbReference type="Pfam" id="PF00004">
    <property type="entry name" value="AAA"/>
    <property type="match status" value="2"/>
</dbReference>
<dbReference type="SMART" id="SM00382">
    <property type="entry name" value="AAA"/>
    <property type="match status" value="2"/>
</dbReference>
<protein>
    <recommendedName>
        <fullName evidence="11">Peroxisomal ATPase PEX1</fullName>
    </recommendedName>
    <alternativeName>
        <fullName evidence="10">Peroxin-1</fullName>
    </alternativeName>
</protein>
<dbReference type="InterPro" id="IPR003960">
    <property type="entry name" value="ATPase_AAA_CS"/>
</dbReference>
<dbReference type="InterPro" id="IPR015342">
    <property type="entry name" value="PEX1-N_C-lobe"/>
</dbReference>
<feature type="region of interest" description="Disordered" evidence="13">
    <location>
        <begin position="324"/>
        <end position="366"/>
    </location>
</feature>
<comment type="similarity">
    <text evidence="2">Belongs to the AAA ATPase family.</text>
</comment>
<comment type="catalytic activity">
    <reaction evidence="12">
        <text>ATP + H2O = ADP + phosphate + H(+)</text>
        <dbReference type="Rhea" id="RHEA:13065"/>
        <dbReference type="ChEBI" id="CHEBI:15377"/>
        <dbReference type="ChEBI" id="CHEBI:15378"/>
        <dbReference type="ChEBI" id="CHEBI:30616"/>
        <dbReference type="ChEBI" id="CHEBI:43474"/>
        <dbReference type="ChEBI" id="CHEBI:456216"/>
    </reaction>
    <physiologicalReaction direction="left-to-right" evidence="12">
        <dbReference type="Rhea" id="RHEA:13066"/>
    </physiologicalReaction>
</comment>
<dbReference type="Gene3D" id="3.10.330.10">
    <property type="match status" value="1"/>
</dbReference>
<feature type="compositionally biased region" description="Polar residues" evidence="13">
    <location>
        <begin position="345"/>
        <end position="357"/>
    </location>
</feature>
<feature type="domain" description="AAA+ ATPase" evidence="14">
    <location>
        <begin position="494"/>
        <end position="637"/>
    </location>
</feature>
<comment type="caution">
    <text evidence="15">The sequence shown here is derived from an EMBL/GenBank/DDBJ whole genome shotgun (WGS) entry which is preliminary data.</text>
</comment>
<dbReference type="FunFam" id="3.40.50.300:FF:000149">
    <property type="entry name" value="Nuclear valosin-containing protein-like"/>
    <property type="match status" value="1"/>
</dbReference>
<dbReference type="InterPro" id="IPR041569">
    <property type="entry name" value="AAA_lid_3"/>
</dbReference>
<dbReference type="GO" id="GO:0005524">
    <property type="term" value="F:ATP binding"/>
    <property type="evidence" value="ECO:0007669"/>
    <property type="project" value="UniProtKB-KW"/>
</dbReference>
<dbReference type="CDD" id="cd19526">
    <property type="entry name" value="RecA-like_PEX1_r2"/>
    <property type="match status" value="1"/>
</dbReference>
<feature type="region of interest" description="Disordered" evidence="13">
    <location>
        <begin position="1087"/>
        <end position="1108"/>
    </location>
</feature>
<keyword evidence="4" id="KW-0962">Peroxisome biogenesis</keyword>
<evidence type="ECO:0000256" key="5">
    <source>
        <dbReference type="ARBA" id="ARBA00022741"/>
    </source>
</evidence>
<dbReference type="PANTHER" id="PTHR23077">
    <property type="entry name" value="AAA-FAMILY ATPASE"/>
    <property type="match status" value="1"/>
</dbReference>
<dbReference type="EMBL" id="AVOT02000851">
    <property type="protein sequence ID" value="MBW0464686.1"/>
    <property type="molecule type" value="Genomic_DNA"/>
</dbReference>
<evidence type="ECO:0000256" key="7">
    <source>
        <dbReference type="ARBA" id="ARBA00022840"/>
    </source>
</evidence>
<evidence type="ECO:0000256" key="13">
    <source>
        <dbReference type="SAM" id="MobiDB-lite"/>
    </source>
</evidence>
<keyword evidence="16" id="KW-1185">Reference proteome</keyword>
<dbReference type="SUPFAM" id="SSF52540">
    <property type="entry name" value="P-loop containing nucleoside triphosphate hydrolases"/>
    <property type="match status" value="2"/>
</dbReference>
<evidence type="ECO:0000256" key="2">
    <source>
        <dbReference type="ARBA" id="ARBA00006914"/>
    </source>
</evidence>
<name>A0A9Q3BFH4_9BASI</name>
<evidence type="ECO:0000313" key="15">
    <source>
        <dbReference type="EMBL" id="MBW0464686.1"/>
    </source>
</evidence>
<evidence type="ECO:0000313" key="16">
    <source>
        <dbReference type="Proteomes" id="UP000765509"/>
    </source>
</evidence>
<dbReference type="InterPro" id="IPR029067">
    <property type="entry name" value="CDC48_domain_2-like_sf"/>
</dbReference>
<dbReference type="InterPro" id="IPR003959">
    <property type="entry name" value="ATPase_AAA_core"/>
</dbReference>
<evidence type="ECO:0000256" key="9">
    <source>
        <dbReference type="ARBA" id="ARBA00023136"/>
    </source>
</evidence>
<organism evidence="15 16">
    <name type="scientific">Austropuccinia psidii MF-1</name>
    <dbReference type="NCBI Taxonomy" id="1389203"/>
    <lineage>
        <taxon>Eukaryota</taxon>
        <taxon>Fungi</taxon>
        <taxon>Dikarya</taxon>
        <taxon>Basidiomycota</taxon>
        <taxon>Pucciniomycotina</taxon>
        <taxon>Pucciniomycetes</taxon>
        <taxon>Pucciniales</taxon>
        <taxon>Sphaerophragmiaceae</taxon>
        <taxon>Austropuccinia</taxon>
    </lineage>
</organism>
<dbReference type="Pfam" id="PF17862">
    <property type="entry name" value="AAA_lid_3"/>
    <property type="match status" value="1"/>
</dbReference>
<evidence type="ECO:0000256" key="12">
    <source>
        <dbReference type="ARBA" id="ARBA00048778"/>
    </source>
</evidence>
<keyword evidence="5" id="KW-0547">Nucleotide-binding</keyword>
<evidence type="ECO:0000256" key="10">
    <source>
        <dbReference type="ARBA" id="ARBA00032509"/>
    </source>
</evidence>
<keyword evidence="3" id="KW-0813">Transport</keyword>
<keyword evidence="7" id="KW-0067">ATP-binding</keyword>
<dbReference type="PANTHER" id="PTHR23077:SF12">
    <property type="entry name" value="PEROXISOMAL ATPASE PEX1"/>
    <property type="match status" value="1"/>
</dbReference>
<dbReference type="Gene3D" id="3.40.50.300">
    <property type="entry name" value="P-loop containing nucleotide triphosphate hydrolases"/>
    <property type="match status" value="2"/>
</dbReference>
<dbReference type="OrthoDB" id="2187at2759"/>
<dbReference type="Gene3D" id="1.10.8.60">
    <property type="match status" value="2"/>
</dbReference>
<dbReference type="AlphaFoldDB" id="A0A9Q3BFH4"/>
<dbReference type="Proteomes" id="UP000765509">
    <property type="component" value="Unassembled WGS sequence"/>
</dbReference>
<evidence type="ECO:0000256" key="1">
    <source>
        <dbReference type="ARBA" id="ARBA00004370"/>
    </source>
</evidence>
<evidence type="ECO:0000259" key="14">
    <source>
        <dbReference type="SMART" id="SM00382"/>
    </source>
</evidence>
<evidence type="ECO:0000256" key="6">
    <source>
        <dbReference type="ARBA" id="ARBA00022801"/>
    </source>
</evidence>
<dbReference type="GO" id="GO:0005829">
    <property type="term" value="C:cytosol"/>
    <property type="evidence" value="ECO:0007669"/>
    <property type="project" value="TreeGrafter"/>
</dbReference>
<feature type="domain" description="AAA+ ATPase" evidence="14">
    <location>
        <begin position="774"/>
        <end position="909"/>
    </location>
</feature>
<dbReference type="GO" id="GO:0016558">
    <property type="term" value="P:protein import into peroxisome matrix"/>
    <property type="evidence" value="ECO:0007669"/>
    <property type="project" value="TreeGrafter"/>
</dbReference>
<evidence type="ECO:0000256" key="11">
    <source>
        <dbReference type="ARBA" id="ARBA00034532"/>
    </source>
</evidence>
<dbReference type="PROSITE" id="PS00674">
    <property type="entry name" value="AAA"/>
    <property type="match status" value="1"/>
</dbReference>
<dbReference type="Pfam" id="PF09262">
    <property type="entry name" value="PEX-1N"/>
    <property type="match status" value="1"/>
</dbReference>
<keyword evidence="9" id="KW-0472">Membrane</keyword>
<reference evidence="15" key="1">
    <citation type="submission" date="2021-03" db="EMBL/GenBank/DDBJ databases">
        <title>Draft genome sequence of rust myrtle Austropuccinia psidii MF-1, a brazilian biotype.</title>
        <authorList>
            <person name="Quecine M.C."/>
            <person name="Pachon D.M.R."/>
            <person name="Bonatelli M.L."/>
            <person name="Correr F.H."/>
            <person name="Franceschini L.M."/>
            <person name="Leite T.F."/>
            <person name="Margarido G.R.A."/>
            <person name="Almeida C.A."/>
            <person name="Ferrarezi J.A."/>
            <person name="Labate C.A."/>
        </authorList>
    </citation>
    <scope>NUCLEOTIDE SEQUENCE</scope>
    <source>
        <strain evidence="15">MF-1</strain>
    </source>
</reference>
<evidence type="ECO:0000256" key="3">
    <source>
        <dbReference type="ARBA" id="ARBA00022448"/>
    </source>
</evidence>
<keyword evidence="8" id="KW-0653">Protein transport</keyword>
<accession>A0A9Q3BFH4</accession>
<keyword evidence="6" id="KW-0378">Hydrolase</keyword>
<dbReference type="InterPro" id="IPR027417">
    <property type="entry name" value="P-loop_NTPase"/>
</dbReference>
<feature type="compositionally biased region" description="Polar residues" evidence="13">
    <location>
        <begin position="324"/>
        <end position="333"/>
    </location>
</feature>
<gene>
    <name evidence="15" type="ORF">O181_004401</name>
</gene>
<sequence>MSRQVNLRLCDLRSSLINLPPILAAQLSNQGILPQFLGIEVRKVLKPGFNKLDNKCLYVGWTGLTTSEGNEPFPAPKNLANRQTGGLWSSHAYPSVQDGLKFVESIEIDEALAAEMGWQDDDRVSIRFYHELKRATTVHVEPLSIDDWEILESNPQYLEDNILKQIRVLSESQTLLVWIYAKTLIKIRVKSILPSQTIVEDCNPSAPWLITNDTEIIVSPKSRFNPLVNEAKQQNQVLGGFVDTATEIAKEKRSLGDSQKLDLKILPHAFPLALPTNISTSLLEPASQDEVLVASVNPLQFSQVESTYPSTLCSLTLLPRLNQASTSKSTSNPPLFIDPELPPRNLSSKPSKANKPQSADDDALRTPSIADRVRIVSNPTVPVGFIHLPSNFKQTWFSNFSTVIDAPTNSHVGKPGDYEYVRIGEAKEVPIQLPTSPSKEHAPPTEADIYEKASENILLSGFRESLEFCERYVQTNFVAGHLFTLGKYRTGNQKLTALMVCGSSGTGKTSLVKKLIERVYINQNMMLYSRYVDCGKHVDDRLSILKSNITEWFDDAVWHSPSLLVLDDLDKLFPAQAEHIDSFRYRHLTEEFLSICNTAIKDRLVILIGTCSSSASIHNLLASETHFFAETLLLKGLSRNSRQEILAALIEAKAIKSSLKINPADLASLASEKTEGYAPSDLKDLVDGAVHQAIIRSMKDNNEDLLPAISLELVDFENVQSDFVPISLREVKLQKNGANWSDIGGLAETRRILRETLEWPSKYPAIFVNCPLRLRSGLLLYGYPGCGKTLLASAIAKECGLNFISIKGPELLNKYIGASEKSVRDLFERAQQAKPCVLFFDEFESIAPKRGHDSTGVTDRVVNQLLTQMDGAEAIEGVYVLAATSRPDLIDPALLRPGRLDKSLLCSMPNEQERLEILKAVSRTLPLIHNLSFDKVARATEGFTGADLQALVYSAHLEVVNENILTNAKTIGQNDGAVTAISNLHEGLDWTEIEPCQPEKSKFEGKPMRSRAESEAIKKRLERVLENTSLKRLSPRDVDQKPSTELASPHVIETRHLLSALKNARRSVPQQELVRLTRIYRKFVSSRSDGGLPDGEASEEIGGRASLM</sequence>
<dbReference type="SUPFAM" id="SSF54585">
    <property type="entry name" value="Cdc48 domain 2-like"/>
    <property type="match status" value="1"/>
</dbReference>
<proteinExistence type="inferred from homology"/>
<dbReference type="InterPro" id="IPR003593">
    <property type="entry name" value="AAA+_ATPase"/>
</dbReference>